<dbReference type="AlphaFoldDB" id="A0ABD0QEC0"/>
<proteinExistence type="predicted"/>
<feature type="compositionally biased region" description="Basic and acidic residues" evidence="1">
    <location>
        <begin position="31"/>
        <end position="43"/>
    </location>
</feature>
<accession>A0ABD0QEC0</accession>
<reference evidence="2 3" key="1">
    <citation type="submission" date="2024-05" db="EMBL/GenBank/DDBJ databases">
        <title>Genome sequencing and assembly of Indian major carp, Cirrhinus mrigala (Hamilton, 1822).</title>
        <authorList>
            <person name="Mohindra V."/>
            <person name="Chowdhury L.M."/>
            <person name="Lal K."/>
            <person name="Jena J.K."/>
        </authorList>
    </citation>
    <scope>NUCLEOTIDE SEQUENCE [LARGE SCALE GENOMIC DNA]</scope>
    <source>
        <strain evidence="2">CM1030</strain>
        <tissue evidence="2">Blood</tissue>
    </source>
</reference>
<dbReference type="Proteomes" id="UP001529510">
    <property type="component" value="Unassembled WGS sequence"/>
</dbReference>
<keyword evidence="3" id="KW-1185">Reference proteome</keyword>
<protein>
    <submittedName>
        <fullName evidence="2">Uncharacterized protein</fullName>
    </submittedName>
</protein>
<sequence>WLLYVDPWYRGSCVLLEEGQTVKTSGGSQQDLKETTEPNRPELGDALSVGSIRTLLK</sequence>
<dbReference type="EMBL" id="JAMKFB020000010">
    <property type="protein sequence ID" value="KAL0183346.1"/>
    <property type="molecule type" value="Genomic_DNA"/>
</dbReference>
<feature type="non-terminal residue" evidence="2">
    <location>
        <position position="1"/>
    </location>
</feature>
<organism evidence="2 3">
    <name type="scientific">Cirrhinus mrigala</name>
    <name type="common">Mrigala</name>
    <dbReference type="NCBI Taxonomy" id="683832"/>
    <lineage>
        <taxon>Eukaryota</taxon>
        <taxon>Metazoa</taxon>
        <taxon>Chordata</taxon>
        <taxon>Craniata</taxon>
        <taxon>Vertebrata</taxon>
        <taxon>Euteleostomi</taxon>
        <taxon>Actinopterygii</taxon>
        <taxon>Neopterygii</taxon>
        <taxon>Teleostei</taxon>
        <taxon>Ostariophysi</taxon>
        <taxon>Cypriniformes</taxon>
        <taxon>Cyprinidae</taxon>
        <taxon>Labeoninae</taxon>
        <taxon>Labeonini</taxon>
        <taxon>Cirrhinus</taxon>
    </lineage>
</organism>
<name>A0ABD0QEC0_CIRMR</name>
<feature type="region of interest" description="Disordered" evidence="1">
    <location>
        <begin position="24"/>
        <end position="57"/>
    </location>
</feature>
<evidence type="ECO:0000313" key="3">
    <source>
        <dbReference type="Proteomes" id="UP001529510"/>
    </source>
</evidence>
<gene>
    <name evidence="2" type="ORF">M9458_022721</name>
</gene>
<comment type="caution">
    <text evidence="2">The sequence shown here is derived from an EMBL/GenBank/DDBJ whole genome shotgun (WGS) entry which is preliminary data.</text>
</comment>
<dbReference type="Gene3D" id="2.60.20.10">
    <property type="entry name" value="Crystallins"/>
    <property type="match status" value="1"/>
</dbReference>
<evidence type="ECO:0000313" key="2">
    <source>
        <dbReference type="EMBL" id="KAL0183346.1"/>
    </source>
</evidence>
<feature type="non-terminal residue" evidence="2">
    <location>
        <position position="57"/>
    </location>
</feature>
<evidence type="ECO:0000256" key="1">
    <source>
        <dbReference type="SAM" id="MobiDB-lite"/>
    </source>
</evidence>